<evidence type="ECO:0000256" key="1">
    <source>
        <dbReference type="ARBA" id="ARBA00000085"/>
    </source>
</evidence>
<evidence type="ECO:0000256" key="3">
    <source>
        <dbReference type="ARBA" id="ARBA00022553"/>
    </source>
</evidence>
<comment type="caution">
    <text evidence="9">The sequence shown here is derived from an EMBL/GenBank/DDBJ whole genome shotgun (WGS) entry which is preliminary data.</text>
</comment>
<dbReference type="InterPro" id="IPR013656">
    <property type="entry name" value="PAS_4"/>
</dbReference>
<evidence type="ECO:0000256" key="2">
    <source>
        <dbReference type="ARBA" id="ARBA00012438"/>
    </source>
</evidence>
<evidence type="ECO:0000259" key="7">
    <source>
        <dbReference type="PROSITE" id="PS50112"/>
    </source>
</evidence>
<name>A0ABR7XE00_9BACT</name>
<proteinExistence type="predicted"/>
<feature type="coiled-coil region" evidence="6">
    <location>
        <begin position="249"/>
        <end position="283"/>
    </location>
</feature>
<sequence>MDFKQVFEHVPEALVLISPDMKILGASNVYLETTMRSREDLLGKHFLLEAFPEPTVSYEDNPVRISIEKAIQTKKKEWLDVLRYDIARPDGTGYDVRFWEASHTPVMDAQGEVLYVIQETKDVTERENAKRALQESEHKFRFMADSMPQLIDANNVDGESNYFSKQWENYTGIPVQQLMQGRWKEAIHPDDLIAAETLWQQALHNGEACQLEIRIRDKDGDYRWFLNRYLPMQDEAGKIIMWIGSCNDIHDMKNMVEELLASNEQMSELSDQVQLAYRKAENERLTIERLFMQAPAFFCILKGPQHRYELINEKYQALFPHLDLIGRTVAEALPEVAEQGFVDLLDKVYNTGESFLAEDITVKIANAEGILEDKHVTFIYQAHYDEQDQIVGILVFGYDVSDKFALKQKLEQLSSAE</sequence>
<dbReference type="PROSITE" id="PS50113">
    <property type="entry name" value="PAC"/>
    <property type="match status" value="2"/>
</dbReference>
<dbReference type="CDD" id="cd00130">
    <property type="entry name" value="PAS"/>
    <property type="match status" value="1"/>
</dbReference>
<dbReference type="InterPro" id="IPR000014">
    <property type="entry name" value="PAS"/>
</dbReference>
<dbReference type="InterPro" id="IPR035965">
    <property type="entry name" value="PAS-like_dom_sf"/>
</dbReference>
<organism evidence="9 10">
    <name type="scientific">Pontibacter aquaedesilientis</name>
    <dbReference type="NCBI Taxonomy" id="2766980"/>
    <lineage>
        <taxon>Bacteria</taxon>
        <taxon>Pseudomonadati</taxon>
        <taxon>Bacteroidota</taxon>
        <taxon>Cytophagia</taxon>
        <taxon>Cytophagales</taxon>
        <taxon>Hymenobacteraceae</taxon>
        <taxon>Pontibacter</taxon>
    </lineage>
</organism>
<dbReference type="RefSeq" id="WP_191181991.1">
    <property type="nucleotide sequence ID" value="NZ_JACXAJ010000001.1"/>
</dbReference>
<dbReference type="SUPFAM" id="SSF55785">
    <property type="entry name" value="PYP-like sensor domain (PAS domain)"/>
    <property type="match status" value="2"/>
</dbReference>
<dbReference type="PANTHER" id="PTHR43304:SF1">
    <property type="entry name" value="PAC DOMAIN-CONTAINING PROTEIN"/>
    <property type="match status" value="1"/>
</dbReference>
<keyword evidence="10" id="KW-1185">Reference proteome</keyword>
<dbReference type="EC" id="2.7.13.3" evidence="2"/>
<keyword evidence="3" id="KW-0597">Phosphoprotein</keyword>
<protein>
    <recommendedName>
        <fullName evidence="2">histidine kinase</fullName>
        <ecNumber evidence="2">2.7.13.3</ecNumber>
    </recommendedName>
</protein>
<feature type="domain" description="PAC" evidence="8">
    <location>
        <begin position="80"/>
        <end position="135"/>
    </location>
</feature>
<evidence type="ECO:0000313" key="10">
    <source>
        <dbReference type="Proteomes" id="UP000625551"/>
    </source>
</evidence>
<dbReference type="InterPro" id="IPR013655">
    <property type="entry name" value="PAS_fold_3"/>
</dbReference>
<feature type="domain" description="PAS" evidence="7">
    <location>
        <begin position="136"/>
        <end position="206"/>
    </location>
</feature>
<dbReference type="SMART" id="SM00086">
    <property type="entry name" value="PAC"/>
    <property type="match status" value="3"/>
</dbReference>
<evidence type="ECO:0000313" key="9">
    <source>
        <dbReference type="EMBL" id="MBD1395833.1"/>
    </source>
</evidence>
<keyword evidence="5" id="KW-0418">Kinase</keyword>
<dbReference type="Proteomes" id="UP000625551">
    <property type="component" value="Unassembled WGS sequence"/>
</dbReference>
<reference evidence="9 10" key="1">
    <citation type="submission" date="2020-09" db="EMBL/GenBank/DDBJ databases">
        <title>Genome sequencing and assembly of Pontibacter sp.</title>
        <authorList>
            <person name="Chhetri G."/>
        </authorList>
    </citation>
    <scope>NUCLEOTIDE SEQUENCE [LARGE SCALE GENOMIC DNA]</scope>
    <source>
        <strain evidence="9 10">JH31</strain>
    </source>
</reference>
<keyword evidence="4" id="KW-0808">Transferase</keyword>
<dbReference type="Pfam" id="PF08448">
    <property type="entry name" value="PAS_4"/>
    <property type="match status" value="2"/>
</dbReference>
<evidence type="ECO:0000259" key="8">
    <source>
        <dbReference type="PROSITE" id="PS50113"/>
    </source>
</evidence>
<evidence type="ECO:0000256" key="4">
    <source>
        <dbReference type="ARBA" id="ARBA00022679"/>
    </source>
</evidence>
<dbReference type="InterPro" id="IPR000700">
    <property type="entry name" value="PAS-assoc_C"/>
</dbReference>
<dbReference type="PANTHER" id="PTHR43304">
    <property type="entry name" value="PHYTOCHROME-LIKE PROTEIN CPH1"/>
    <property type="match status" value="1"/>
</dbReference>
<gene>
    <name evidence="9" type="ORF">H9Q13_01535</name>
</gene>
<feature type="domain" description="PAC" evidence="8">
    <location>
        <begin position="209"/>
        <end position="261"/>
    </location>
</feature>
<dbReference type="Pfam" id="PF08447">
    <property type="entry name" value="PAS_3"/>
    <property type="match status" value="1"/>
</dbReference>
<dbReference type="PROSITE" id="PS50112">
    <property type="entry name" value="PAS"/>
    <property type="match status" value="1"/>
</dbReference>
<dbReference type="Gene3D" id="3.30.450.20">
    <property type="entry name" value="PAS domain"/>
    <property type="match status" value="3"/>
</dbReference>
<accession>A0ABR7XE00</accession>
<comment type="catalytic activity">
    <reaction evidence="1">
        <text>ATP + protein L-histidine = ADP + protein N-phospho-L-histidine.</text>
        <dbReference type="EC" id="2.7.13.3"/>
    </reaction>
</comment>
<evidence type="ECO:0000256" key="6">
    <source>
        <dbReference type="SAM" id="Coils"/>
    </source>
</evidence>
<dbReference type="NCBIfam" id="TIGR00229">
    <property type="entry name" value="sensory_box"/>
    <property type="match status" value="2"/>
</dbReference>
<evidence type="ECO:0000256" key="5">
    <source>
        <dbReference type="ARBA" id="ARBA00022777"/>
    </source>
</evidence>
<dbReference type="InterPro" id="IPR001610">
    <property type="entry name" value="PAC"/>
</dbReference>
<dbReference type="EMBL" id="JACXAJ010000001">
    <property type="protein sequence ID" value="MBD1395833.1"/>
    <property type="molecule type" value="Genomic_DNA"/>
</dbReference>
<dbReference type="InterPro" id="IPR052162">
    <property type="entry name" value="Sensor_kinase/Photoreceptor"/>
</dbReference>
<dbReference type="SMART" id="SM00091">
    <property type="entry name" value="PAS"/>
    <property type="match status" value="3"/>
</dbReference>
<keyword evidence="6" id="KW-0175">Coiled coil</keyword>